<dbReference type="KEGG" id="ret:RHE_PD00008"/>
<dbReference type="EMBL" id="U80928">
    <property type="protein sequence ID" value="AAM55045.1"/>
    <property type="molecule type" value="Genomic_DNA"/>
</dbReference>
<gene>
    <name evidence="1" type="ordered locus">RHE_PD00008</name>
</gene>
<sequence>MADCLNLWCHIAVSLDRPPLMRRLTALKFYGLAYAARSVVTTGLEAVDDFLVIMAQPGGARKTMEQHVLPVVAESQLTDMILPTRSMYAIVLAWCGEFGMARRELAALREYAMDGPQSEMLKTRAKHVEAVIAGTVRLERQVPPPGSLAKILGRGPAGQRKLGRNEKCECGSGLKYKNAAGM</sequence>
<name>Q8KKT5_RHIEC</name>
<reference evidence="2" key="2">
    <citation type="journal article" date="2006" name="Proc. Natl. Acad. Sci. U.S.A.">
        <title>The partitioned Rhizobium etli genome: genetic and metabolic redundancy in seven interacting replicons.</title>
        <authorList>
            <person name="Gonzalez V."/>
            <person name="Santamaria R.I."/>
            <person name="Bustos P."/>
            <person name="Hernandez-Gonzalez I."/>
            <person name="Medrano-Soto A."/>
            <person name="Moreno-Hagelsieb G."/>
            <person name="Janga S.C."/>
            <person name="Ramirez M.A."/>
            <person name="Jimenez-Jacinto V."/>
            <person name="Collado-Vides J."/>
            <person name="Davila G."/>
        </authorList>
    </citation>
    <scope>NUCLEOTIDE SEQUENCE [LARGE SCALE GENOMIC DNA]</scope>
    <source>
        <strain evidence="2">ATCC 51251 / DSM 11541 / JCM 21823 / NBRC 15573 / CFN 42</strain>
    </source>
</reference>
<proteinExistence type="predicted"/>
<dbReference type="AlphaFoldDB" id="Q8KKT5"/>
<geneLocation type="plasmid" evidence="1 2">
    <name>p42d</name>
</geneLocation>
<accession>Q8KKT5</accession>
<dbReference type="OrthoDB" id="1441538at2"/>
<reference evidence="2" key="1">
    <citation type="journal article" date="2003" name="Genome Biol.">
        <title>The mosaic structure of the symbiotic plasmid of Rhizobium etli CFN42 and its relation to other symbiotic genome compartments.</title>
        <authorList>
            <person name="Gonzalez V."/>
            <person name="Bustos P."/>
            <person name="Ramirez-Romero M.A."/>
            <person name="Medrano-Soto A."/>
            <person name="Salgado H."/>
            <person name="Hernandez-Gonzalez I."/>
            <person name="Hernandez-Celis J.C."/>
            <person name="Quintero V."/>
            <person name="Moreno-Hagelsieb G."/>
            <person name="Girard L."/>
            <person name="Rodriguez O."/>
            <person name="Flores M."/>
            <person name="Cevallos M.A."/>
            <person name="Collado-Vides J."/>
            <person name="Romero D."/>
            <person name="Davila G."/>
        </authorList>
    </citation>
    <scope>NUCLEOTIDE SEQUENCE [LARGE SCALE GENOMIC DNA]</scope>
    <source>
        <strain evidence="2">ATCC 51251 / DSM 11541 / JCM 21823 / NBRC 15573 / CFN 42</strain>
    </source>
</reference>
<evidence type="ECO:0000313" key="2">
    <source>
        <dbReference type="Proteomes" id="UP000001936"/>
    </source>
</evidence>
<organism evidence="1 2">
    <name type="scientific">Rhizobium etli (strain ATCC 51251 / DSM 11541 / JCM 21823 / NBRC 15573 / CFN 42)</name>
    <dbReference type="NCBI Taxonomy" id="347834"/>
    <lineage>
        <taxon>Bacteria</taxon>
        <taxon>Pseudomonadati</taxon>
        <taxon>Pseudomonadota</taxon>
        <taxon>Alphaproteobacteria</taxon>
        <taxon>Hyphomicrobiales</taxon>
        <taxon>Rhizobiaceae</taxon>
        <taxon>Rhizobium/Agrobacterium group</taxon>
        <taxon>Rhizobium</taxon>
    </lineage>
</organism>
<evidence type="ECO:0000313" key="1">
    <source>
        <dbReference type="EMBL" id="AAM55045.1"/>
    </source>
</evidence>
<dbReference type="Proteomes" id="UP000001936">
    <property type="component" value="Plasmid p42d"/>
</dbReference>
<dbReference type="HOGENOM" id="CLU_1480876_0_0_5"/>
<keyword evidence="2" id="KW-1185">Reference proteome</keyword>
<dbReference type="SUPFAM" id="SSF103642">
    <property type="entry name" value="Sec-C motif"/>
    <property type="match status" value="1"/>
</dbReference>
<dbReference type="Gene3D" id="3.10.450.50">
    <property type="match status" value="1"/>
</dbReference>
<protein>
    <submittedName>
        <fullName evidence="1">Uncharacterized protein</fullName>
    </submittedName>
</protein>
<keyword evidence="1" id="KW-0614">Plasmid</keyword>